<keyword evidence="1" id="KW-0378">Hydrolase</keyword>
<name>A0ACB7VJV4_DIOAL</name>
<comment type="caution">
    <text evidence="1">The sequence shown here is derived from an EMBL/GenBank/DDBJ whole genome shotgun (WGS) entry which is preliminary data.</text>
</comment>
<gene>
    <name evidence="1" type="ORF">IHE45_08G069500</name>
</gene>
<proteinExistence type="predicted"/>
<protein>
    <submittedName>
        <fullName evidence="1">Aspartic peptidase A1 family protein</fullName>
        <ecNumber evidence="1">3.4.23.12</ecNumber>
    </submittedName>
</protein>
<dbReference type="EMBL" id="CM037018">
    <property type="protein sequence ID" value="KAH7674389.1"/>
    <property type="molecule type" value="Genomic_DNA"/>
</dbReference>
<evidence type="ECO:0000313" key="1">
    <source>
        <dbReference type="EMBL" id="KAH7674389.1"/>
    </source>
</evidence>
<dbReference type="Proteomes" id="UP000827976">
    <property type="component" value="Chromosome 8"/>
</dbReference>
<organism evidence="1 2">
    <name type="scientific">Dioscorea alata</name>
    <name type="common">Purple yam</name>
    <dbReference type="NCBI Taxonomy" id="55571"/>
    <lineage>
        <taxon>Eukaryota</taxon>
        <taxon>Viridiplantae</taxon>
        <taxon>Streptophyta</taxon>
        <taxon>Embryophyta</taxon>
        <taxon>Tracheophyta</taxon>
        <taxon>Spermatophyta</taxon>
        <taxon>Magnoliopsida</taxon>
        <taxon>Liliopsida</taxon>
        <taxon>Dioscoreales</taxon>
        <taxon>Dioscoreaceae</taxon>
        <taxon>Dioscorea</taxon>
    </lineage>
</organism>
<dbReference type="EC" id="3.4.23.12" evidence="1"/>
<reference evidence="2" key="1">
    <citation type="journal article" date="2022" name="Nat. Commun.">
        <title>Chromosome evolution and the genetic basis of agronomically important traits in greater yam.</title>
        <authorList>
            <person name="Bredeson J.V."/>
            <person name="Lyons J.B."/>
            <person name="Oniyinde I.O."/>
            <person name="Okereke N.R."/>
            <person name="Kolade O."/>
            <person name="Nnabue I."/>
            <person name="Nwadili C.O."/>
            <person name="Hribova E."/>
            <person name="Parker M."/>
            <person name="Nwogha J."/>
            <person name="Shu S."/>
            <person name="Carlson J."/>
            <person name="Kariba R."/>
            <person name="Muthemba S."/>
            <person name="Knop K."/>
            <person name="Barton G.J."/>
            <person name="Sherwood A.V."/>
            <person name="Lopez-Montes A."/>
            <person name="Asiedu R."/>
            <person name="Jamnadass R."/>
            <person name="Muchugi A."/>
            <person name="Goodstein D."/>
            <person name="Egesi C.N."/>
            <person name="Featherston J."/>
            <person name="Asfaw A."/>
            <person name="Simpson G.G."/>
            <person name="Dolezel J."/>
            <person name="Hendre P.S."/>
            <person name="Van Deynze A."/>
            <person name="Kumar P.L."/>
            <person name="Obidiegwu J.E."/>
            <person name="Bhattacharjee R."/>
            <person name="Rokhsar D.S."/>
        </authorList>
    </citation>
    <scope>NUCLEOTIDE SEQUENCE [LARGE SCALE GENOMIC DNA]</scope>
    <source>
        <strain evidence="2">cv. TDa95/00328</strain>
    </source>
</reference>
<keyword evidence="2" id="KW-1185">Reference proteome</keyword>
<evidence type="ECO:0000313" key="2">
    <source>
        <dbReference type="Proteomes" id="UP000827976"/>
    </source>
</evidence>
<accession>A0ACB7VJV4</accession>
<sequence>MKQIKSQVLHLLLMLLITKSLSLHLNMIHRYSIYSPTYPGNLTALDRLLRISDQAKARAHYIDATLSQRPPSNSSTLSINAWSPIRATPFTYLYLADLTIGTPPPRKTLITYHFILDTGSPLTWVQSQPCKHCFPQVEPIFNPATDSTTWKPLPCTHPLCDKRRPGWHCQNNQCLYVINYVGGKKTSGILATDHFNFFSNQGGPEFSSLVFGCGNENINIKNPRYNGLLGLNTAEISLASQMGRRFSYCLSPFTSGTQPPNKLRFGNDASIPPGPNVINIPFVKLPITEHYYLPLIDISIAGKRLGFPPGTFAVKNDGNTLQGGFIIDSGTSVMMFMKNGPYNTIIDGFVDYFKTYNLKRAPPKGIFDVCYMRKEGFISYPTVTFHFENNKDLLVKGPVALMSSDEFCVAMAGMEMTNLFGAAQQVDYKFSFDLVNGVLSYVPTDCSRDG</sequence>